<organism evidence="11 12">
    <name type="scientific">Caenorhabditis elegans</name>
    <dbReference type="NCBI Taxonomy" id="6239"/>
    <lineage>
        <taxon>Eukaryota</taxon>
        <taxon>Metazoa</taxon>
        <taxon>Ecdysozoa</taxon>
        <taxon>Nematoda</taxon>
        <taxon>Chromadorea</taxon>
        <taxon>Rhabditida</taxon>
        <taxon>Rhabditina</taxon>
        <taxon>Rhabditomorpha</taxon>
        <taxon>Rhabditoidea</taxon>
        <taxon>Rhabditidae</taxon>
        <taxon>Peloderinae</taxon>
        <taxon>Caenorhabditis</taxon>
    </lineage>
</organism>
<dbReference type="InterPro" id="IPR000719">
    <property type="entry name" value="Prot_kinase_dom"/>
</dbReference>
<dbReference type="SUPFAM" id="SSF56112">
    <property type="entry name" value="Protein kinase-like (PK-like)"/>
    <property type="match status" value="1"/>
</dbReference>
<dbReference type="GO" id="GO:0005524">
    <property type="term" value="F:ATP binding"/>
    <property type="evidence" value="ECO:0007669"/>
    <property type="project" value="UniProtKB-UniRule"/>
</dbReference>
<comment type="similarity">
    <text evidence="8">Belongs to the protein kinase superfamily. Tyr protein kinase family.</text>
</comment>
<dbReference type="Proteomes" id="UP000001940">
    <property type="component" value="Chromosome I"/>
</dbReference>
<dbReference type="InterPro" id="IPR008266">
    <property type="entry name" value="Tyr_kinase_AS"/>
</dbReference>
<accession>O01774</accession>
<evidence type="ECO:0000313" key="12">
    <source>
        <dbReference type="Proteomes" id="UP000001940"/>
    </source>
</evidence>
<dbReference type="SUPFAM" id="SSF55550">
    <property type="entry name" value="SH2 domain"/>
    <property type="match status" value="1"/>
</dbReference>
<dbReference type="EMBL" id="BX284601">
    <property type="protein sequence ID" value="CCD64901.1"/>
    <property type="molecule type" value="Genomic_DNA"/>
</dbReference>
<dbReference type="HOGENOM" id="CLU_000288_7_2_1"/>
<evidence type="ECO:0000256" key="4">
    <source>
        <dbReference type="ARBA" id="ARBA00022840"/>
    </source>
</evidence>
<evidence type="ECO:0000256" key="5">
    <source>
        <dbReference type="ARBA" id="ARBA00023137"/>
    </source>
</evidence>
<dbReference type="OrthoDB" id="3256376at2759"/>
<dbReference type="FunCoup" id="O01774">
    <property type="interactions" value="9"/>
</dbReference>
<reference evidence="11 12" key="1">
    <citation type="journal article" date="1998" name="Science">
        <title>Genome sequence of the nematode C. elegans: a platform for investigating biology.</title>
        <authorList>
            <consortium name="The C. elegans sequencing consortium"/>
            <person name="Sulson J.E."/>
            <person name="Waterston R."/>
        </authorList>
    </citation>
    <scope>NUCLEOTIDE SEQUENCE [LARGE SCALE GENOMIC DNA]</scope>
    <source>
        <strain evidence="11 12">Bristol N2</strain>
    </source>
</reference>
<dbReference type="GO" id="GO:0004713">
    <property type="term" value="F:protein tyrosine kinase activity"/>
    <property type="evidence" value="ECO:0000318"/>
    <property type="project" value="GO_Central"/>
</dbReference>
<dbReference type="RefSeq" id="NP_491913.1">
    <property type="nucleotide sequence ID" value="NM_059512.1"/>
</dbReference>
<dbReference type="Bgee" id="WBGene00022634">
    <property type="expression patterns" value="Expressed in adult organism and 1 other cell type or tissue"/>
</dbReference>
<dbReference type="OMA" id="MYDHPNV"/>
<dbReference type="PROSITE" id="PS50011">
    <property type="entry name" value="PROTEIN_KINASE_DOM"/>
    <property type="match status" value="1"/>
</dbReference>
<dbReference type="STRING" id="6239.ZC581.7.1"/>
<dbReference type="InterPro" id="IPR011009">
    <property type="entry name" value="Kinase-like_dom_sf"/>
</dbReference>
<dbReference type="InterPro" id="IPR001245">
    <property type="entry name" value="Ser-Thr/Tyr_kinase_cat_dom"/>
</dbReference>
<protein>
    <recommendedName>
        <fullName evidence="8">Tyrosine-protein kinase</fullName>
        <ecNumber evidence="8">2.7.10.2</ecNumber>
    </recommendedName>
</protein>
<dbReference type="SMR" id="O01774"/>
<dbReference type="InterPro" id="IPR050198">
    <property type="entry name" value="Non-receptor_tyrosine_kinases"/>
</dbReference>
<evidence type="ECO:0000313" key="13">
    <source>
        <dbReference type="WormBase" id="ZC581.7"/>
    </source>
</evidence>
<dbReference type="Gene3D" id="1.10.510.10">
    <property type="entry name" value="Transferase(Phosphotransferase) domain 1"/>
    <property type="match status" value="1"/>
</dbReference>
<evidence type="ECO:0000313" key="11">
    <source>
        <dbReference type="EMBL" id="CCD64901.1"/>
    </source>
</evidence>
<dbReference type="InterPro" id="IPR036860">
    <property type="entry name" value="SH2_dom_sf"/>
</dbReference>
<dbReference type="InterPro" id="IPR017441">
    <property type="entry name" value="Protein_kinase_ATP_BS"/>
</dbReference>
<dbReference type="InParanoid" id="O01774"/>
<dbReference type="AGR" id="WB:WBGene00022634"/>
<dbReference type="SMART" id="SM00252">
    <property type="entry name" value="SH2"/>
    <property type="match status" value="1"/>
</dbReference>
<dbReference type="PROSITE" id="PS00109">
    <property type="entry name" value="PROTEIN_KINASE_TYR"/>
    <property type="match status" value="1"/>
</dbReference>
<dbReference type="WormBase" id="ZC581.7">
    <property type="protein sequence ID" value="CE28168"/>
    <property type="gene ID" value="WBGene00022634"/>
</dbReference>
<dbReference type="CTD" id="266838"/>
<proteinExistence type="inferred from homology"/>
<keyword evidence="5 8" id="KW-0829">Tyrosine-protein kinase</keyword>
<dbReference type="EC" id="2.7.10.2" evidence="8"/>
<name>O01774_CAEEL</name>
<dbReference type="PaxDb" id="6239-ZC581.7"/>
<dbReference type="PRINTS" id="PR00109">
    <property type="entry name" value="TYRKINASE"/>
</dbReference>
<dbReference type="GeneID" id="266838"/>
<dbReference type="PROSITE" id="PS00107">
    <property type="entry name" value="PROTEIN_KINASE_ATP"/>
    <property type="match status" value="1"/>
</dbReference>
<evidence type="ECO:0000256" key="9">
    <source>
        <dbReference type="SAM" id="MobiDB-lite"/>
    </source>
</evidence>
<feature type="compositionally biased region" description="Basic and acidic residues" evidence="9">
    <location>
        <begin position="366"/>
        <end position="376"/>
    </location>
</feature>
<evidence type="ECO:0000259" key="10">
    <source>
        <dbReference type="PROSITE" id="PS50011"/>
    </source>
</evidence>
<evidence type="ECO:0000256" key="2">
    <source>
        <dbReference type="ARBA" id="ARBA00022741"/>
    </source>
</evidence>
<evidence type="ECO:0000256" key="8">
    <source>
        <dbReference type="RuleBase" id="RU362096"/>
    </source>
</evidence>
<evidence type="ECO:0000256" key="7">
    <source>
        <dbReference type="PROSITE-ProRule" id="PRU10141"/>
    </source>
</evidence>
<dbReference type="InterPro" id="IPR020635">
    <property type="entry name" value="Tyr_kinase_cat_dom"/>
</dbReference>
<dbReference type="PANTHER" id="PTHR24418">
    <property type="entry name" value="TYROSINE-PROTEIN KINASE"/>
    <property type="match status" value="1"/>
</dbReference>
<dbReference type="UCSC" id="ZC581.7">
    <property type="organism name" value="c. elegans"/>
</dbReference>
<dbReference type="InterPro" id="IPR000980">
    <property type="entry name" value="SH2"/>
</dbReference>
<evidence type="ECO:0000256" key="1">
    <source>
        <dbReference type="ARBA" id="ARBA00022679"/>
    </source>
</evidence>
<dbReference type="CDD" id="cd00192">
    <property type="entry name" value="PTKc"/>
    <property type="match status" value="1"/>
</dbReference>
<keyword evidence="12" id="KW-1185">Reference proteome</keyword>
<evidence type="ECO:0000256" key="3">
    <source>
        <dbReference type="ARBA" id="ARBA00022777"/>
    </source>
</evidence>
<dbReference type="PhylomeDB" id="O01774"/>
<evidence type="ECO:0000256" key="6">
    <source>
        <dbReference type="ARBA" id="ARBA00051245"/>
    </source>
</evidence>
<keyword evidence="3 8" id="KW-0418">Kinase</keyword>
<feature type="binding site" evidence="7">
    <location>
        <position position="150"/>
    </location>
    <ligand>
        <name>ATP</name>
        <dbReference type="ChEBI" id="CHEBI:30616"/>
    </ligand>
</feature>
<dbReference type="AlphaFoldDB" id="O01774"/>
<keyword evidence="4 7" id="KW-0067">ATP-binding</keyword>
<dbReference type="Pfam" id="PF07714">
    <property type="entry name" value="PK_Tyr_Ser-Thr"/>
    <property type="match status" value="1"/>
</dbReference>
<feature type="region of interest" description="Disordered" evidence="9">
    <location>
        <begin position="364"/>
        <end position="395"/>
    </location>
</feature>
<dbReference type="FunFam" id="1.10.510.10:FF:000974">
    <property type="entry name" value="Tyrosine-protein kinase"/>
    <property type="match status" value="1"/>
</dbReference>
<comment type="catalytic activity">
    <reaction evidence="6 8">
        <text>L-tyrosyl-[protein] + ATP = O-phospho-L-tyrosyl-[protein] + ADP + H(+)</text>
        <dbReference type="Rhea" id="RHEA:10596"/>
        <dbReference type="Rhea" id="RHEA-COMP:10136"/>
        <dbReference type="Rhea" id="RHEA-COMP:20101"/>
        <dbReference type="ChEBI" id="CHEBI:15378"/>
        <dbReference type="ChEBI" id="CHEBI:30616"/>
        <dbReference type="ChEBI" id="CHEBI:46858"/>
        <dbReference type="ChEBI" id="CHEBI:61978"/>
        <dbReference type="ChEBI" id="CHEBI:456216"/>
        <dbReference type="EC" id="2.7.10.2"/>
    </reaction>
</comment>
<dbReference type="eggNOG" id="KOG0194">
    <property type="taxonomic scope" value="Eukaryota"/>
</dbReference>
<dbReference type="GO" id="GO:0005886">
    <property type="term" value="C:plasma membrane"/>
    <property type="evidence" value="ECO:0000318"/>
    <property type="project" value="GO_Central"/>
</dbReference>
<gene>
    <name evidence="11" type="ORF">CELE_ZC581.7</name>
    <name evidence="11 13" type="ORF">ZC581.7</name>
</gene>
<sequence>MANKEKILEEDINLPYYHGALMNQDADQLLVNDGDYMIVVKMNQELNKMQLYLAVRLKKGIRRFEIKRNPTSAKIGGKSAPNIGKLVDSMQKETMEIKGERVILKRAIPKGKFQLMHKDVDFKKKLGSGAYGTVYLGRLTKNNTKIAVKKLDTEGNDEESLAEMMKEARVMQLYDHPNIVKFYGYIVDDIPYLLVLELCNGGSVEDKLVEKGAKLSTKTRIMYTYHAACGIEYLHKKKCIHRDIAARNCLIHKEIVKIADFGMCRATSIYKVDLNKPTNTRWLAPEVWDNGETRDNTDIFAFAITMWEFFEVPYDSPYSEWKGYMVKQKTRAGYRLPTPKGMPWDIEEIMKLCWHVDPNQRPTASELREKIEETMAKPESSATPLNKSKSQTSNH</sequence>
<keyword evidence="2 7" id="KW-0547">Nucleotide-binding</keyword>
<dbReference type="GO" id="GO:0004715">
    <property type="term" value="F:non-membrane spanning protein tyrosine kinase activity"/>
    <property type="evidence" value="ECO:0007669"/>
    <property type="project" value="UniProtKB-EC"/>
</dbReference>
<dbReference type="PIR" id="T29770">
    <property type="entry name" value="T29770"/>
</dbReference>
<dbReference type="KEGG" id="cel:CELE_ZC581.7"/>
<dbReference type="SMART" id="SM00219">
    <property type="entry name" value="TyrKc"/>
    <property type="match status" value="1"/>
</dbReference>
<dbReference type="FunFam" id="3.30.505.10:FF:000097">
    <property type="entry name" value="Tyrosine-protein kinase"/>
    <property type="match status" value="1"/>
</dbReference>
<keyword evidence="1 8" id="KW-0808">Transferase</keyword>
<feature type="domain" description="Protein kinase" evidence="10">
    <location>
        <begin position="120"/>
        <end position="375"/>
    </location>
</feature>
<dbReference type="Gene3D" id="3.30.505.10">
    <property type="entry name" value="SH2 domain"/>
    <property type="match status" value="1"/>
</dbReference>
<feature type="compositionally biased region" description="Polar residues" evidence="9">
    <location>
        <begin position="380"/>
        <end position="395"/>
    </location>
</feature>